<evidence type="ECO:0000313" key="13">
    <source>
        <dbReference type="Proteomes" id="UP001174691"/>
    </source>
</evidence>
<keyword evidence="3" id="KW-0589">Pheromone response</keyword>
<dbReference type="PANTHER" id="PTHR28097">
    <property type="entry name" value="PHEROMONE A FACTOR RECEPTOR"/>
    <property type="match status" value="1"/>
</dbReference>
<evidence type="ECO:0000256" key="3">
    <source>
        <dbReference type="ARBA" id="ARBA00022507"/>
    </source>
</evidence>
<feature type="transmembrane region" description="Helical" evidence="11">
    <location>
        <begin position="302"/>
        <end position="319"/>
    </location>
</feature>
<evidence type="ECO:0000256" key="7">
    <source>
        <dbReference type="ARBA" id="ARBA00023136"/>
    </source>
</evidence>
<reference evidence="12" key="1">
    <citation type="submission" date="2022-07" db="EMBL/GenBank/DDBJ databases">
        <title>Fungi with potential for degradation of polypropylene.</title>
        <authorList>
            <person name="Gostincar C."/>
        </authorList>
    </citation>
    <scope>NUCLEOTIDE SEQUENCE</scope>
    <source>
        <strain evidence="12">EXF-13287</strain>
    </source>
</reference>
<feature type="compositionally biased region" description="Low complexity" evidence="10">
    <location>
        <begin position="444"/>
        <end position="456"/>
    </location>
</feature>
<keyword evidence="8 12" id="KW-0675">Receptor</keyword>
<keyword evidence="5 11" id="KW-1133">Transmembrane helix</keyword>
<accession>A0AA38VJK5</accession>
<evidence type="ECO:0000256" key="10">
    <source>
        <dbReference type="SAM" id="MobiDB-lite"/>
    </source>
</evidence>
<evidence type="ECO:0000256" key="9">
    <source>
        <dbReference type="ARBA" id="ARBA00023224"/>
    </source>
</evidence>
<evidence type="ECO:0000313" key="12">
    <source>
        <dbReference type="EMBL" id="KAJ9155816.1"/>
    </source>
</evidence>
<comment type="caution">
    <text evidence="12">The sequence shown here is derived from an EMBL/GenBank/DDBJ whole genome shotgun (WGS) entry which is preliminary data.</text>
</comment>
<feature type="region of interest" description="Disordered" evidence="10">
    <location>
        <begin position="424"/>
        <end position="463"/>
    </location>
</feature>
<feature type="transmembrane region" description="Helical" evidence="11">
    <location>
        <begin position="100"/>
        <end position="120"/>
    </location>
</feature>
<dbReference type="CDD" id="cd14966">
    <property type="entry name" value="7tmD_STE3"/>
    <property type="match status" value="1"/>
</dbReference>
<keyword evidence="7 11" id="KW-0472">Membrane</keyword>
<evidence type="ECO:0000256" key="1">
    <source>
        <dbReference type="ARBA" id="ARBA00004141"/>
    </source>
</evidence>
<feature type="transmembrane region" description="Helical" evidence="11">
    <location>
        <begin position="30"/>
        <end position="52"/>
    </location>
</feature>
<dbReference type="Pfam" id="PF02076">
    <property type="entry name" value="STE3"/>
    <property type="match status" value="1"/>
</dbReference>
<feature type="compositionally biased region" description="Gly residues" evidence="10">
    <location>
        <begin position="594"/>
        <end position="605"/>
    </location>
</feature>
<dbReference type="GO" id="GO:0005886">
    <property type="term" value="C:plasma membrane"/>
    <property type="evidence" value="ECO:0007669"/>
    <property type="project" value="TreeGrafter"/>
</dbReference>
<evidence type="ECO:0000256" key="11">
    <source>
        <dbReference type="SAM" id="Phobius"/>
    </source>
</evidence>
<keyword evidence="6" id="KW-0297">G-protein coupled receptor</keyword>
<evidence type="ECO:0000256" key="4">
    <source>
        <dbReference type="ARBA" id="ARBA00022692"/>
    </source>
</evidence>
<dbReference type="GO" id="GO:0004932">
    <property type="term" value="F:mating-type factor pheromone receptor activity"/>
    <property type="evidence" value="ECO:0007669"/>
    <property type="project" value="InterPro"/>
</dbReference>
<keyword evidence="13" id="KW-1185">Reference proteome</keyword>
<comment type="subcellular location">
    <subcellularLocation>
        <location evidence="1">Membrane</location>
        <topology evidence="1">Multi-pass membrane protein</topology>
    </subcellularLocation>
</comment>
<dbReference type="GO" id="GO:0000750">
    <property type="term" value="P:pheromone-dependent signal transduction involved in conjugation with cellular fusion"/>
    <property type="evidence" value="ECO:0007669"/>
    <property type="project" value="TreeGrafter"/>
</dbReference>
<feature type="transmembrane region" description="Helical" evidence="11">
    <location>
        <begin position="141"/>
        <end position="163"/>
    </location>
</feature>
<protein>
    <submittedName>
        <fullName evidence="12">Mating type pheromone G-protein coupled receptor</fullName>
    </submittedName>
</protein>
<evidence type="ECO:0000256" key="5">
    <source>
        <dbReference type="ARBA" id="ARBA00022989"/>
    </source>
</evidence>
<feature type="transmembrane region" description="Helical" evidence="11">
    <location>
        <begin position="183"/>
        <end position="209"/>
    </location>
</feature>
<dbReference type="AlphaFoldDB" id="A0AA38VJK5"/>
<proteinExistence type="inferred from homology"/>
<gene>
    <name evidence="12" type="ORF">NKR19_g4442</name>
</gene>
<feature type="region of interest" description="Disordered" evidence="10">
    <location>
        <begin position="485"/>
        <end position="575"/>
    </location>
</feature>
<comment type="similarity">
    <text evidence="2">Belongs to the G-protein coupled receptor 4 family.</text>
</comment>
<feature type="region of interest" description="Disordered" evidence="10">
    <location>
        <begin position="368"/>
        <end position="388"/>
    </location>
</feature>
<dbReference type="InterPro" id="IPR001499">
    <property type="entry name" value="GPCR_STE3"/>
</dbReference>
<dbReference type="PANTHER" id="PTHR28097:SF1">
    <property type="entry name" value="PHEROMONE A FACTOR RECEPTOR"/>
    <property type="match status" value="1"/>
</dbReference>
<feature type="compositionally biased region" description="Basic and acidic residues" evidence="10">
    <location>
        <begin position="607"/>
        <end position="618"/>
    </location>
</feature>
<evidence type="ECO:0000256" key="8">
    <source>
        <dbReference type="ARBA" id="ARBA00023170"/>
    </source>
</evidence>
<sequence>MDSLPPYMTTPELRQGPPPPYTNTSLQVNLFFRVFLGILANIVCWVPMRLLWKNGEFAAAVWCICTMILNVYYVVNSLLWRDDNVKDWYAGYGWCDLQMYTTFALETLYSGCIFEILRNLASKVAMTRATSLTASERRRRILLESLIIFTFPLLQVITTYFFLAQRYNVSTLIGCTNSYHRSWQFLVVFHIPTNCFTILTTIWACLTWYRFWKVDKTTRAARGNTSSGMHARHQRIRRKLFFMCTSILVPFLPMQLFWLYFNISLGLASLKPYNFGQIHNPATFNLVTFKTSKGISPLEINGNYMAIITVLPIFFWFGFTKEAINTYRVYCLNVGLGKYFPKLHEEYEPDRSRTSNALRSFGQNISGFLKSGSRGGSGASGSSNGSRKKSILPSFQHVSIASTTASSTSSRHADEDTTVEHITVASNKTDPNPWPDVAAPEPTAARSHSHPSAAAGAEDDAVHMQHASRNPFIFRTMLSNPLHILTHNHNDPSSHQSQPQMPLSDLTGTATSSHTRHPAPGSDTKSLFGSSRADSRDGGEPWAAVGSSGSSMQPGDRGSKGAAAKVHTRVWSEDEERAAARTAVAEGLEEIGVAVGGGGGSGGGVRVETRIARSERRM</sequence>
<evidence type="ECO:0000256" key="2">
    <source>
        <dbReference type="ARBA" id="ARBA00011085"/>
    </source>
</evidence>
<dbReference type="EMBL" id="JANBVN010000055">
    <property type="protein sequence ID" value="KAJ9155816.1"/>
    <property type="molecule type" value="Genomic_DNA"/>
</dbReference>
<keyword evidence="4 11" id="KW-0812">Transmembrane</keyword>
<feature type="transmembrane region" description="Helical" evidence="11">
    <location>
        <begin position="59"/>
        <end position="80"/>
    </location>
</feature>
<evidence type="ECO:0000256" key="6">
    <source>
        <dbReference type="ARBA" id="ARBA00023040"/>
    </source>
</evidence>
<dbReference type="Proteomes" id="UP001174691">
    <property type="component" value="Unassembled WGS sequence"/>
</dbReference>
<organism evidence="12 13">
    <name type="scientific">Coniochaeta hoffmannii</name>
    <dbReference type="NCBI Taxonomy" id="91930"/>
    <lineage>
        <taxon>Eukaryota</taxon>
        <taxon>Fungi</taxon>
        <taxon>Dikarya</taxon>
        <taxon>Ascomycota</taxon>
        <taxon>Pezizomycotina</taxon>
        <taxon>Sordariomycetes</taxon>
        <taxon>Sordariomycetidae</taxon>
        <taxon>Coniochaetales</taxon>
        <taxon>Coniochaetaceae</taxon>
        <taxon>Coniochaeta</taxon>
    </lineage>
</organism>
<feature type="region of interest" description="Disordered" evidence="10">
    <location>
        <begin position="593"/>
        <end position="618"/>
    </location>
</feature>
<name>A0AA38VJK5_9PEZI</name>
<feature type="compositionally biased region" description="Polar residues" evidence="10">
    <location>
        <begin position="491"/>
        <end position="513"/>
    </location>
</feature>
<keyword evidence="9" id="KW-0807">Transducer</keyword>
<feature type="transmembrane region" description="Helical" evidence="11">
    <location>
        <begin position="240"/>
        <end position="261"/>
    </location>
</feature>